<dbReference type="Gene3D" id="1.20.5.100">
    <property type="entry name" value="Cytochrome c1, transmembrane anchor, C-terminal"/>
    <property type="match status" value="1"/>
</dbReference>
<evidence type="ECO:0000256" key="6">
    <source>
        <dbReference type="ARBA" id="ARBA00047473"/>
    </source>
</evidence>
<evidence type="ECO:0000256" key="9">
    <source>
        <dbReference type="PIRSR" id="PIRSR500134-1"/>
    </source>
</evidence>
<feature type="active site" description="Nucleophile" evidence="9">
    <location>
        <position position="263"/>
    </location>
</feature>
<dbReference type="InterPro" id="IPR014026">
    <property type="entry name" value="UDP-Glc/GDP-Man_DH_dimer"/>
</dbReference>
<evidence type="ECO:0000256" key="4">
    <source>
        <dbReference type="ARBA" id="ARBA00023002"/>
    </source>
</evidence>
<feature type="binding site" evidence="11">
    <location>
        <position position="266"/>
    </location>
    <ligand>
        <name>NAD(+)</name>
        <dbReference type="ChEBI" id="CHEBI:57540"/>
    </ligand>
</feature>
<reference evidence="13 14" key="1">
    <citation type="submission" date="2017-02" db="EMBL/GenBank/DDBJ databases">
        <title>The new phylogeny of genus Mycobacterium.</title>
        <authorList>
            <person name="Tortoli E."/>
            <person name="Trovato A."/>
            <person name="Cirillo D.M."/>
        </authorList>
    </citation>
    <scope>NUCLEOTIDE SEQUENCE [LARGE SCALE GENOMIC DNA]</scope>
    <source>
        <strain evidence="13 14">DSM 45578</strain>
    </source>
</reference>
<dbReference type="FunFam" id="1.20.5.100:FF:000001">
    <property type="entry name" value="UDP-glucose 6-dehydrogenase"/>
    <property type="match status" value="1"/>
</dbReference>
<comment type="pathway">
    <text evidence="1">Nucleotide-sugar biosynthesis; UDP-alpha-D-glucuronate biosynthesis; UDP-alpha-D-glucuronate from UDP-alpha-D-glucose: step 1/1.</text>
</comment>
<proteinExistence type="inferred from homology"/>
<dbReference type="InterPro" id="IPR028357">
    <property type="entry name" value="UDPglc_DH_bac"/>
</dbReference>
<feature type="binding site" evidence="10">
    <location>
        <begin position="252"/>
        <end position="256"/>
    </location>
    <ligand>
        <name>substrate</name>
    </ligand>
</feature>
<keyword evidence="5 8" id="KW-0520">NAD</keyword>
<dbReference type="InterPro" id="IPR008927">
    <property type="entry name" value="6-PGluconate_DH-like_C_sf"/>
</dbReference>
<name>A0A1W9Z421_MYCBA</name>
<dbReference type="PANTHER" id="PTHR43750">
    <property type="entry name" value="UDP-GLUCOSE 6-DEHYDROGENASE TUAD"/>
    <property type="match status" value="1"/>
</dbReference>
<feature type="binding site" evidence="11">
    <location>
        <position position="35"/>
    </location>
    <ligand>
        <name>NAD(+)</name>
        <dbReference type="ChEBI" id="CHEBI:57540"/>
    </ligand>
</feature>
<evidence type="ECO:0000313" key="14">
    <source>
        <dbReference type="Proteomes" id="UP000192366"/>
    </source>
</evidence>
<protein>
    <recommendedName>
        <fullName evidence="3 8">UDP-glucose 6-dehydrogenase</fullName>
        <ecNumber evidence="3 8">1.1.1.22</ecNumber>
    </recommendedName>
</protein>
<dbReference type="AlphaFoldDB" id="A0A1W9Z421"/>
<dbReference type="UniPathway" id="UPA00038">
    <property type="reaction ID" value="UER00491"/>
</dbReference>
<dbReference type="GO" id="GO:0006065">
    <property type="term" value="P:UDP-glucuronate biosynthetic process"/>
    <property type="evidence" value="ECO:0007669"/>
    <property type="project" value="UniProtKB-UniPathway"/>
</dbReference>
<dbReference type="InterPro" id="IPR001732">
    <property type="entry name" value="UDP-Glc/GDP-Man_DH_N"/>
</dbReference>
<dbReference type="Pfam" id="PF03720">
    <property type="entry name" value="UDPG_MGDP_dh_C"/>
    <property type="match status" value="1"/>
</dbReference>
<comment type="function">
    <text evidence="7">Catalyzes the conversion of UDP-glucose into UDP-glucuronate, one of the precursors of teichuronic acid.</text>
</comment>
<evidence type="ECO:0000259" key="12">
    <source>
        <dbReference type="SMART" id="SM00984"/>
    </source>
</evidence>
<dbReference type="Pfam" id="PF00984">
    <property type="entry name" value="UDPG_MGDP_dh"/>
    <property type="match status" value="1"/>
</dbReference>
<evidence type="ECO:0000256" key="8">
    <source>
        <dbReference type="PIRNR" id="PIRNR000124"/>
    </source>
</evidence>
<dbReference type="Proteomes" id="UP000192366">
    <property type="component" value="Unassembled WGS sequence"/>
</dbReference>
<evidence type="ECO:0000256" key="2">
    <source>
        <dbReference type="ARBA" id="ARBA00006601"/>
    </source>
</evidence>
<evidence type="ECO:0000256" key="1">
    <source>
        <dbReference type="ARBA" id="ARBA00004701"/>
    </source>
</evidence>
<dbReference type="PIRSF" id="PIRSF000124">
    <property type="entry name" value="UDPglc_GDPman_dh"/>
    <property type="match status" value="1"/>
</dbReference>
<dbReference type="NCBIfam" id="TIGR03026">
    <property type="entry name" value="NDP-sugDHase"/>
    <property type="match status" value="1"/>
</dbReference>
<dbReference type="Pfam" id="PF03721">
    <property type="entry name" value="UDPG_MGDP_dh_N"/>
    <property type="match status" value="1"/>
</dbReference>
<feature type="binding site" evidence="10">
    <location>
        <position position="326"/>
    </location>
    <ligand>
        <name>substrate</name>
    </ligand>
</feature>
<dbReference type="SUPFAM" id="SSF48179">
    <property type="entry name" value="6-phosphogluconate dehydrogenase C-terminal domain-like"/>
    <property type="match status" value="1"/>
</dbReference>
<evidence type="ECO:0000256" key="10">
    <source>
        <dbReference type="PIRSR" id="PIRSR500134-2"/>
    </source>
</evidence>
<dbReference type="PIRSF" id="PIRSF500134">
    <property type="entry name" value="UDPglc_DH_bac"/>
    <property type="match status" value="1"/>
</dbReference>
<dbReference type="EMBL" id="MVHJ01000001">
    <property type="protein sequence ID" value="ORA07044.1"/>
    <property type="molecule type" value="Genomic_DNA"/>
</dbReference>
<dbReference type="STRING" id="564198.BST17_00785"/>
<dbReference type="InterPro" id="IPR036220">
    <property type="entry name" value="UDP-Glc/GDP-Man_DH_C_sf"/>
</dbReference>
<dbReference type="InterPro" id="IPR014027">
    <property type="entry name" value="UDP-Glc/GDP-Man_DH_C"/>
</dbReference>
<evidence type="ECO:0000313" key="13">
    <source>
        <dbReference type="EMBL" id="ORA07044.1"/>
    </source>
</evidence>
<feature type="binding site" evidence="11">
    <location>
        <position position="122"/>
    </location>
    <ligand>
        <name>NAD(+)</name>
        <dbReference type="ChEBI" id="CHEBI:57540"/>
    </ligand>
</feature>
<keyword evidence="4 8" id="KW-0560">Oxidoreductase</keyword>
<feature type="domain" description="UDP-glucose/GDP-mannose dehydrogenase C-terminal" evidence="12">
    <location>
        <begin position="319"/>
        <end position="420"/>
    </location>
</feature>
<sequence>MKLSVIGTGYLGAVHAACMAKIGHEVVAYDTDEKKIAALAAGTSPFFEPGFDELLGEVLATGRLRFTQSVEDAVSGASVHFVCVGTPQLAGSDAANISYVDSAFRSVAVNADCDGLIVGKSTVPVGTAQRLVGEVAATSSPHRLEVAWNPEFLREGKAIEDTLQPDRLVFGVTSEYAEKTLQEVYGPLLDAGTPHLTADLPTSELVKVAANAFLATKISFINAMAEVCEIVDADVVTLSRALGYDERIGKRFLNAGLGFGGGCLPKDIRAFSARAGELGASDALRFLHEVDKINLRRREKAVSVARAVVGGELLGKSIAVLGAAFKPNSDDVRDSPALNVAAAMHLKGADVRVHDPKAIENAKARFPTLGYFDDVEQACRNVDLIVLATEWDEYTGIDPAAFRAVVKEPRLLDTRNALDRQYWSGAGWQVYSLGRGGLTA</sequence>
<dbReference type="SUPFAM" id="SSF51735">
    <property type="entry name" value="NAD(P)-binding Rossmann-fold domains"/>
    <property type="match status" value="1"/>
</dbReference>
<feature type="binding site" evidence="11">
    <location>
        <position position="86"/>
    </location>
    <ligand>
        <name>NAD(+)</name>
        <dbReference type="ChEBI" id="CHEBI:57540"/>
    </ligand>
</feature>
<dbReference type="InterPro" id="IPR017476">
    <property type="entry name" value="UDP-Glc/GDP-Man"/>
</dbReference>
<feature type="binding site" evidence="10">
    <location>
        <position position="207"/>
    </location>
    <ligand>
        <name>substrate</name>
    </ligand>
</feature>
<dbReference type="RefSeq" id="WP_083054606.1">
    <property type="nucleotide sequence ID" value="NZ_JACKVM010000014.1"/>
</dbReference>
<evidence type="ECO:0000256" key="7">
    <source>
        <dbReference type="ARBA" id="ARBA00053241"/>
    </source>
</evidence>
<comment type="catalytic activity">
    <reaction evidence="6 8">
        <text>UDP-alpha-D-glucose + 2 NAD(+) + H2O = UDP-alpha-D-glucuronate + 2 NADH + 3 H(+)</text>
        <dbReference type="Rhea" id="RHEA:23596"/>
        <dbReference type="ChEBI" id="CHEBI:15377"/>
        <dbReference type="ChEBI" id="CHEBI:15378"/>
        <dbReference type="ChEBI" id="CHEBI:57540"/>
        <dbReference type="ChEBI" id="CHEBI:57945"/>
        <dbReference type="ChEBI" id="CHEBI:58052"/>
        <dbReference type="ChEBI" id="CHEBI:58885"/>
        <dbReference type="EC" id="1.1.1.22"/>
    </reaction>
</comment>
<dbReference type="Gene3D" id="3.40.50.720">
    <property type="entry name" value="NAD(P)-binding Rossmann-like Domain"/>
    <property type="match status" value="2"/>
</dbReference>
<keyword evidence="14" id="KW-1185">Reference proteome</keyword>
<organism evidence="13 14">
    <name type="scientific">Mycolicibacterium bacteremicum</name>
    <name type="common">Mycobacterium bacteremicum</name>
    <dbReference type="NCBI Taxonomy" id="564198"/>
    <lineage>
        <taxon>Bacteria</taxon>
        <taxon>Bacillati</taxon>
        <taxon>Actinomycetota</taxon>
        <taxon>Actinomycetes</taxon>
        <taxon>Mycobacteriales</taxon>
        <taxon>Mycobacteriaceae</taxon>
        <taxon>Mycolicibacterium</taxon>
    </lineage>
</organism>
<accession>A0A1W9Z421</accession>
<dbReference type="SMART" id="SM00984">
    <property type="entry name" value="UDPG_MGDP_dh_C"/>
    <property type="match status" value="1"/>
</dbReference>
<evidence type="ECO:0000256" key="3">
    <source>
        <dbReference type="ARBA" id="ARBA00012954"/>
    </source>
</evidence>
<feature type="binding site" evidence="11">
    <location>
        <position position="155"/>
    </location>
    <ligand>
        <name>NAD(+)</name>
        <dbReference type="ChEBI" id="CHEBI:57540"/>
    </ligand>
</feature>
<comment type="similarity">
    <text evidence="2 8">Belongs to the UDP-glucose/GDP-mannose dehydrogenase family.</text>
</comment>
<gene>
    <name evidence="13" type="ORF">BST17_00785</name>
</gene>
<evidence type="ECO:0000256" key="5">
    <source>
        <dbReference type="ARBA" id="ARBA00023027"/>
    </source>
</evidence>
<feature type="binding site" evidence="11">
    <location>
        <position position="30"/>
    </location>
    <ligand>
        <name>NAD(+)</name>
        <dbReference type="ChEBI" id="CHEBI:57540"/>
    </ligand>
</feature>
<dbReference type="GO" id="GO:0051287">
    <property type="term" value="F:NAD binding"/>
    <property type="evidence" value="ECO:0007669"/>
    <property type="project" value="InterPro"/>
</dbReference>
<comment type="caution">
    <text evidence="13">The sequence shown here is derived from an EMBL/GenBank/DDBJ whole genome shotgun (WGS) entry which is preliminary data.</text>
</comment>
<dbReference type="GO" id="GO:0003979">
    <property type="term" value="F:UDP-glucose 6-dehydrogenase activity"/>
    <property type="evidence" value="ECO:0007669"/>
    <property type="project" value="UniProtKB-EC"/>
</dbReference>
<feature type="binding site" evidence="10">
    <location>
        <position position="260"/>
    </location>
    <ligand>
        <name>substrate</name>
    </ligand>
</feature>
<evidence type="ECO:0000256" key="11">
    <source>
        <dbReference type="PIRSR" id="PIRSR500134-3"/>
    </source>
</evidence>
<dbReference type="GO" id="GO:0000271">
    <property type="term" value="P:polysaccharide biosynthetic process"/>
    <property type="evidence" value="ECO:0007669"/>
    <property type="project" value="InterPro"/>
</dbReference>
<dbReference type="InterPro" id="IPR036291">
    <property type="entry name" value="NAD(P)-bd_dom_sf"/>
</dbReference>
<dbReference type="EC" id="1.1.1.22" evidence="3 8"/>
<feature type="binding site" evidence="11">
    <location>
        <position position="333"/>
    </location>
    <ligand>
        <name>NAD(+)</name>
        <dbReference type="ChEBI" id="CHEBI:57540"/>
    </ligand>
</feature>
<feature type="binding site" evidence="10">
    <location>
        <begin position="152"/>
        <end position="155"/>
    </location>
    <ligand>
        <name>substrate</name>
    </ligand>
</feature>
<dbReference type="SUPFAM" id="SSF52413">
    <property type="entry name" value="UDP-glucose/GDP-mannose dehydrogenase C-terminal domain"/>
    <property type="match status" value="1"/>
</dbReference>
<dbReference type="PANTHER" id="PTHR43750:SF3">
    <property type="entry name" value="UDP-GLUCOSE 6-DEHYDROGENASE TUAD"/>
    <property type="match status" value="1"/>
</dbReference>
<dbReference type="OrthoDB" id="5193947at2"/>